<keyword evidence="1" id="KW-0732">Signal</keyword>
<evidence type="ECO:0000256" key="1">
    <source>
        <dbReference type="SAM" id="SignalP"/>
    </source>
</evidence>
<keyword evidence="3" id="KW-1185">Reference proteome</keyword>
<dbReference type="GeneID" id="56447687"/>
<dbReference type="Proteomes" id="UP001277471">
    <property type="component" value="Unassembled WGS sequence"/>
</dbReference>
<comment type="caution">
    <text evidence="2">The sequence shown here is derived from an EMBL/GenBank/DDBJ whole genome shotgun (WGS) entry which is preliminary data.</text>
</comment>
<name>A0ABU4NYC4_AZOBR</name>
<dbReference type="RefSeq" id="WP_137165267.1">
    <property type="nucleotide sequence ID" value="NZ_CP032342.1"/>
</dbReference>
<evidence type="ECO:0000313" key="3">
    <source>
        <dbReference type="Proteomes" id="UP001277471"/>
    </source>
</evidence>
<organism evidence="2 3">
    <name type="scientific">Azospirillum brasilense</name>
    <dbReference type="NCBI Taxonomy" id="192"/>
    <lineage>
        <taxon>Bacteria</taxon>
        <taxon>Pseudomonadati</taxon>
        <taxon>Pseudomonadota</taxon>
        <taxon>Alphaproteobacteria</taxon>
        <taxon>Rhodospirillales</taxon>
        <taxon>Azospirillaceae</taxon>
        <taxon>Azospirillum</taxon>
    </lineage>
</organism>
<reference evidence="2 3" key="1">
    <citation type="submission" date="2023-11" db="EMBL/GenBank/DDBJ databases">
        <title>MicrobeMod: A computational toolkit for identifying prokaryotic methylation and restriction-modification with nanopore sequencing.</title>
        <authorList>
            <person name="Crits-Christoph A."/>
            <person name="Kang S.C."/>
            <person name="Lee H."/>
            <person name="Ostrov N."/>
        </authorList>
    </citation>
    <scope>NUCLEOTIDE SEQUENCE [LARGE SCALE GENOMIC DNA]</scope>
    <source>
        <strain evidence="2 3">ATCC 29145</strain>
    </source>
</reference>
<evidence type="ECO:0000313" key="2">
    <source>
        <dbReference type="EMBL" id="MDX5949909.1"/>
    </source>
</evidence>
<protein>
    <submittedName>
        <fullName evidence="2">Uncharacterized protein</fullName>
    </submittedName>
</protein>
<proteinExistence type="predicted"/>
<dbReference type="EMBL" id="JAWXYC010000001">
    <property type="protein sequence ID" value="MDX5949909.1"/>
    <property type="molecule type" value="Genomic_DNA"/>
</dbReference>
<accession>A0ABU4NYC4</accession>
<gene>
    <name evidence="2" type="ORF">SIM66_01625</name>
</gene>
<dbReference type="PROSITE" id="PS51257">
    <property type="entry name" value="PROKAR_LIPOPROTEIN"/>
    <property type="match status" value="1"/>
</dbReference>
<feature type="signal peptide" evidence="1">
    <location>
        <begin position="1"/>
        <end position="24"/>
    </location>
</feature>
<sequence>MNIAKVCLRLAVSCSLTFAFLGCAHNLIEKVPEGKAPSFWWSNAYLLVGLGGDARGETLGEVSNLIRGLNRNAVEVGFSEYDPTQPTTHPSCASLTWSMGMLQVPLAEHADKKYVLYKLPQGHYGFSEGYYAWFERGKVTYVGDYAFAGYKRGCSFSDLMPPQTCPRIVRTTNPQLAKAVLKQYGIPEDSMVIAQEKRGENLFKLITCSP</sequence>
<feature type="chain" id="PRO_5045411470" evidence="1">
    <location>
        <begin position="25"/>
        <end position="210"/>
    </location>
</feature>